<sequence>MDFYDNIKMSPIRKEHIDDFLFEKNISFFKEAPVIEGGEVYKIDGRIDILFYENTLFSFGICEHIQQPA</sequence>
<dbReference type="EMBL" id="MUYV01000010">
    <property type="protein sequence ID" value="OOS24326.1"/>
    <property type="molecule type" value="Genomic_DNA"/>
</dbReference>
<keyword evidence="2" id="KW-1185">Reference proteome</keyword>
<dbReference type="AlphaFoldDB" id="A0A1T0CPQ7"/>
<evidence type="ECO:0000313" key="2">
    <source>
        <dbReference type="Proteomes" id="UP000190683"/>
    </source>
</evidence>
<reference evidence="1 2" key="1">
    <citation type="submission" date="2017-02" db="EMBL/GenBank/DDBJ databases">
        <title>Draft genome sequence of Moraxella porci CCUG 54912T type strain.</title>
        <authorList>
            <person name="Salva-Serra F."/>
            <person name="Engstrom-Jakobsson H."/>
            <person name="Thorell K."/>
            <person name="Jaen-Luchoro D."/>
            <person name="Gonzales-Siles L."/>
            <person name="Karlsson R."/>
            <person name="Yazdan S."/>
            <person name="Boulund F."/>
            <person name="Johnning A."/>
            <person name="Engstrand L."/>
            <person name="Kristiansson E."/>
            <person name="Moore E."/>
        </authorList>
    </citation>
    <scope>NUCLEOTIDE SEQUENCE [LARGE SCALE GENOMIC DNA]</scope>
    <source>
        <strain evidence="1 2">CCUG 54912</strain>
    </source>
</reference>
<proteinExistence type="predicted"/>
<gene>
    <name evidence="1" type="ORF">B0681_07380</name>
</gene>
<organism evidence="1 2">
    <name type="scientific">Moraxella porci DSM 25326</name>
    <dbReference type="NCBI Taxonomy" id="573983"/>
    <lineage>
        <taxon>Bacteria</taxon>
        <taxon>Pseudomonadati</taxon>
        <taxon>Pseudomonadota</taxon>
        <taxon>Gammaproteobacteria</taxon>
        <taxon>Moraxellales</taxon>
        <taxon>Moraxellaceae</taxon>
        <taxon>Moraxella</taxon>
    </lineage>
</organism>
<protein>
    <submittedName>
        <fullName evidence="1">Uncharacterized protein</fullName>
    </submittedName>
</protein>
<accession>A0A1T0CPQ7</accession>
<name>A0A1T0CPQ7_9GAMM</name>
<evidence type="ECO:0000313" key="1">
    <source>
        <dbReference type="EMBL" id="OOS24326.1"/>
    </source>
</evidence>
<comment type="caution">
    <text evidence="1">The sequence shown here is derived from an EMBL/GenBank/DDBJ whole genome shotgun (WGS) entry which is preliminary data.</text>
</comment>
<dbReference type="Proteomes" id="UP000190683">
    <property type="component" value="Unassembled WGS sequence"/>
</dbReference>